<dbReference type="Proteomes" id="UP001334084">
    <property type="component" value="Chromosome 2"/>
</dbReference>
<name>A0AAX4J9L7_9MICR</name>
<reference evidence="1" key="1">
    <citation type="journal article" date="2024" name="BMC Genomics">
        <title>Functional annotation of a divergent genome using sequence and structure-based similarity.</title>
        <authorList>
            <person name="Svedberg D."/>
            <person name="Winiger R.R."/>
            <person name="Berg A."/>
            <person name="Sharma H."/>
            <person name="Tellgren-Roth C."/>
            <person name="Debrunner-Vossbrinck B.A."/>
            <person name="Vossbrinck C.R."/>
            <person name="Barandun J."/>
        </authorList>
    </citation>
    <scope>NUCLEOTIDE SEQUENCE</scope>
    <source>
        <strain evidence="1">Illinois isolate</strain>
    </source>
</reference>
<dbReference type="RefSeq" id="XP_065328708.1">
    <property type="nucleotide sequence ID" value="XM_065472636.1"/>
</dbReference>
<gene>
    <name evidence="1" type="ORF">VNE69_02090</name>
</gene>
<sequence>MFSVMKNIYRYFFINTKILCSIISDSIDANNNHELQKDGVLDNRIAMEGVELEYLKLNLSTLSPKELDVLNDVVDNHLIRKEDDHYLLLAELSKSIEVFKELRIINIELNNTPNKYDIIDINNKILSELKINRRRVYAKVYNLHCYSVKYFISLRKLIKKADLSRNKIKFYLFILGLTRKTLEYIYVAPMRCPVKSHYLYLLRFYHLYEKYIRLIINNIKLPTILYHTEKCILEEADIDELSLMRILARLRPLRRNIIRYYNGAEQSFLFLRNIENIVKENKSKR</sequence>
<evidence type="ECO:0000313" key="1">
    <source>
        <dbReference type="EMBL" id="WUR02563.1"/>
    </source>
</evidence>
<evidence type="ECO:0000313" key="2">
    <source>
        <dbReference type="Proteomes" id="UP001334084"/>
    </source>
</evidence>
<keyword evidence="2" id="KW-1185">Reference proteome</keyword>
<protein>
    <submittedName>
        <fullName evidence="1">Uncharacterized protein</fullName>
    </submittedName>
</protein>
<dbReference type="AlphaFoldDB" id="A0AAX4J9L7"/>
<organism evidence="1 2">
    <name type="scientific">Vairimorpha necatrix</name>
    <dbReference type="NCBI Taxonomy" id="6039"/>
    <lineage>
        <taxon>Eukaryota</taxon>
        <taxon>Fungi</taxon>
        <taxon>Fungi incertae sedis</taxon>
        <taxon>Microsporidia</taxon>
        <taxon>Nosematidae</taxon>
        <taxon>Vairimorpha</taxon>
    </lineage>
</organism>
<proteinExistence type="predicted"/>
<dbReference type="GeneID" id="90540380"/>
<accession>A0AAX4J9L7</accession>
<dbReference type="KEGG" id="vnx:VNE69_02090"/>
<dbReference type="EMBL" id="CP142727">
    <property type="protein sequence ID" value="WUR02563.1"/>
    <property type="molecule type" value="Genomic_DNA"/>
</dbReference>